<keyword evidence="1" id="KW-0812">Transmembrane</keyword>
<keyword evidence="1" id="KW-0472">Membrane</keyword>
<organism evidence="2 3">
    <name type="scientific">Candidatus Omnitrophus magneticus</name>
    <dbReference type="NCBI Taxonomy" id="1609969"/>
    <lineage>
        <taxon>Bacteria</taxon>
        <taxon>Pseudomonadati</taxon>
        <taxon>Candidatus Omnitrophota</taxon>
        <taxon>Candidatus Omnitrophus</taxon>
    </lineage>
</organism>
<name>A0A0F0CJZ0_9BACT</name>
<evidence type="ECO:0000313" key="2">
    <source>
        <dbReference type="EMBL" id="KJJ83643.1"/>
    </source>
</evidence>
<proteinExistence type="predicted"/>
<sequence>MIPNNGGFMRFFIRIGIIVYSFIMIATGGLFLAVSLDMVPSDYWLSLMSTIQSSSNIQICLHVVSGFFFIAGIITPLRVSAKLRKDKVITRSRF</sequence>
<evidence type="ECO:0000256" key="1">
    <source>
        <dbReference type="SAM" id="Phobius"/>
    </source>
</evidence>
<gene>
    <name evidence="2" type="ORF">OMAG_002502</name>
</gene>
<evidence type="ECO:0000313" key="3">
    <source>
        <dbReference type="Proteomes" id="UP000033428"/>
    </source>
</evidence>
<reference evidence="2 3" key="1">
    <citation type="submission" date="2015-02" db="EMBL/GenBank/DDBJ databases">
        <title>Single-cell genomics of uncultivated deep-branching MTB reveals a conserved set of magnetosome genes.</title>
        <authorList>
            <person name="Kolinko S."/>
            <person name="Richter M."/>
            <person name="Glockner F.O."/>
            <person name="Brachmann A."/>
            <person name="Schuler D."/>
        </authorList>
    </citation>
    <scope>NUCLEOTIDE SEQUENCE [LARGE SCALE GENOMIC DNA]</scope>
    <source>
        <strain evidence="2">SKK-01</strain>
    </source>
</reference>
<keyword evidence="1" id="KW-1133">Transmembrane helix</keyword>
<protein>
    <submittedName>
        <fullName evidence="2">Membrane protein</fullName>
    </submittedName>
</protein>
<dbReference type="Proteomes" id="UP000033428">
    <property type="component" value="Unassembled WGS sequence"/>
</dbReference>
<dbReference type="EMBL" id="JYNY01000516">
    <property type="protein sequence ID" value="KJJ83643.1"/>
    <property type="molecule type" value="Genomic_DNA"/>
</dbReference>
<accession>A0A0F0CJZ0</accession>
<keyword evidence="3" id="KW-1185">Reference proteome</keyword>
<comment type="caution">
    <text evidence="2">The sequence shown here is derived from an EMBL/GenBank/DDBJ whole genome shotgun (WGS) entry which is preliminary data.</text>
</comment>
<dbReference type="AlphaFoldDB" id="A0A0F0CJZ0"/>
<feature type="transmembrane region" description="Helical" evidence="1">
    <location>
        <begin position="56"/>
        <end position="77"/>
    </location>
</feature>
<feature type="transmembrane region" description="Helical" evidence="1">
    <location>
        <begin position="12"/>
        <end position="36"/>
    </location>
</feature>